<evidence type="ECO:0000313" key="1">
    <source>
        <dbReference type="EMBL" id="GAH51611.1"/>
    </source>
</evidence>
<feature type="non-terminal residue" evidence="1">
    <location>
        <position position="1"/>
    </location>
</feature>
<protein>
    <recommendedName>
        <fullName evidence="2">L-2-amino-thiazoline-4-carboxylic acid hydrolase</fullName>
    </recommendedName>
</protein>
<comment type="caution">
    <text evidence="1">The sequence shown here is derived from an EMBL/GenBank/DDBJ whole genome shotgun (WGS) entry which is preliminary data.</text>
</comment>
<dbReference type="AlphaFoldDB" id="X1G139"/>
<gene>
    <name evidence="1" type="ORF">S03H2_29835</name>
</gene>
<dbReference type="Pfam" id="PF14196">
    <property type="entry name" value="ATC_hydrolase"/>
    <property type="match status" value="1"/>
</dbReference>
<reference evidence="1" key="1">
    <citation type="journal article" date="2014" name="Front. Microbiol.">
        <title>High frequency of phylogenetically diverse reductive dehalogenase-homologous genes in deep subseafloor sedimentary metagenomes.</title>
        <authorList>
            <person name="Kawai M."/>
            <person name="Futagami T."/>
            <person name="Toyoda A."/>
            <person name="Takaki Y."/>
            <person name="Nishi S."/>
            <person name="Hori S."/>
            <person name="Arai W."/>
            <person name="Tsubouchi T."/>
            <person name="Morono Y."/>
            <person name="Uchiyama I."/>
            <person name="Ito T."/>
            <person name="Fujiyama A."/>
            <person name="Inagaki F."/>
            <person name="Takami H."/>
        </authorList>
    </citation>
    <scope>NUCLEOTIDE SEQUENCE</scope>
    <source>
        <strain evidence="1">Expedition CK06-06</strain>
    </source>
</reference>
<dbReference type="EMBL" id="BARU01018026">
    <property type="protein sequence ID" value="GAH51611.1"/>
    <property type="molecule type" value="Genomic_DNA"/>
</dbReference>
<dbReference type="InterPro" id="IPR026002">
    <property type="entry name" value="ATC_hydrolase-like"/>
</dbReference>
<sequence>NLKNFFIYSDLDIKNTAKYRPKIIDGDVIIELRDCVFCNGCKDWDKLEYGKIYCEHIDKATLKGYNPNLRIEVPATLTKGDKKCILRYIVKKK</sequence>
<evidence type="ECO:0008006" key="2">
    <source>
        <dbReference type="Google" id="ProtNLM"/>
    </source>
</evidence>
<proteinExistence type="predicted"/>
<organism evidence="1">
    <name type="scientific">marine sediment metagenome</name>
    <dbReference type="NCBI Taxonomy" id="412755"/>
    <lineage>
        <taxon>unclassified sequences</taxon>
        <taxon>metagenomes</taxon>
        <taxon>ecological metagenomes</taxon>
    </lineage>
</organism>
<name>X1G139_9ZZZZ</name>
<accession>X1G139</accession>